<organism evidence="1 2">
    <name type="scientific">Romanomermis culicivorax</name>
    <name type="common">Nematode worm</name>
    <dbReference type="NCBI Taxonomy" id="13658"/>
    <lineage>
        <taxon>Eukaryota</taxon>
        <taxon>Metazoa</taxon>
        <taxon>Ecdysozoa</taxon>
        <taxon>Nematoda</taxon>
        <taxon>Enoplea</taxon>
        <taxon>Dorylaimia</taxon>
        <taxon>Mermithida</taxon>
        <taxon>Mermithoidea</taxon>
        <taxon>Mermithidae</taxon>
        <taxon>Romanomermis</taxon>
    </lineage>
</organism>
<name>A0A915JMB7_ROMCU</name>
<evidence type="ECO:0000313" key="1">
    <source>
        <dbReference type="Proteomes" id="UP000887565"/>
    </source>
</evidence>
<dbReference type="WBParaSite" id="nRc.2.0.1.t27253-RA">
    <property type="protein sequence ID" value="nRc.2.0.1.t27253-RA"/>
    <property type="gene ID" value="nRc.2.0.1.g27253"/>
</dbReference>
<dbReference type="Proteomes" id="UP000887565">
    <property type="component" value="Unplaced"/>
</dbReference>
<evidence type="ECO:0000313" key="2">
    <source>
        <dbReference type="WBParaSite" id="nRc.2.0.1.t27253-RA"/>
    </source>
</evidence>
<sequence>MHDFLEALRAKRQGNVGTSSNNNNVGLGFNNGFAIPGLGNVLQQKAKIPGASDQFGTGASANIDTQNPNLSFQKGFNGFGVVNGQSGVDRIGDRGNGNFGAGFGQNLGFLGNTFGLGDNTDLNYNKNQGFTAQNERGLKGIFTQSGGFNINPQAGGGVGFGKKTCILGNLCFNQGAGLNLG</sequence>
<accession>A0A915JMB7</accession>
<keyword evidence="1" id="KW-1185">Reference proteome</keyword>
<dbReference type="AlphaFoldDB" id="A0A915JMB7"/>
<reference evidence="2" key="1">
    <citation type="submission" date="2022-11" db="UniProtKB">
        <authorList>
            <consortium name="WormBaseParasite"/>
        </authorList>
    </citation>
    <scope>IDENTIFICATION</scope>
</reference>
<proteinExistence type="predicted"/>
<protein>
    <submittedName>
        <fullName evidence="2">Uncharacterized protein</fullName>
    </submittedName>
</protein>